<sequence>MRAFMERQDTRTHAMLIAMPNTGPTGHACEGATDSSDVVETRLWLEEHNWLYALLRSESNVAPTFRIPDLLSACVALVFNSDDAAERIFGFLGTALVMRSPTTPRRRESLWRPQFELLHDLQCSPANRHPNPKFQLDQLTTACVALCQQEDASGAAVLVQARRNMVERHLTQLAPRHRR</sequence>
<dbReference type="AlphaFoldDB" id="C5T002"/>
<name>C5T002_ACIDE</name>
<dbReference type="Proteomes" id="UP000003856">
    <property type="component" value="Unassembled WGS sequence"/>
</dbReference>
<evidence type="ECO:0000313" key="2">
    <source>
        <dbReference type="Proteomes" id="UP000003856"/>
    </source>
</evidence>
<gene>
    <name evidence="1" type="ORF">AcdelDRAFT_0232</name>
</gene>
<accession>C5T002</accession>
<protein>
    <submittedName>
        <fullName evidence="1">Uncharacterized protein</fullName>
    </submittedName>
</protein>
<dbReference type="EMBL" id="ACQT01000003">
    <property type="protein sequence ID" value="EER62110.1"/>
    <property type="molecule type" value="Genomic_DNA"/>
</dbReference>
<keyword evidence="2" id="KW-1185">Reference proteome</keyword>
<organism evidence="1 2">
    <name type="scientific">Acidovorax delafieldii 2AN</name>
    <dbReference type="NCBI Taxonomy" id="573060"/>
    <lineage>
        <taxon>Bacteria</taxon>
        <taxon>Pseudomonadati</taxon>
        <taxon>Pseudomonadota</taxon>
        <taxon>Betaproteobacteria</taxon>
        <taxon>Burkholderiales</taxon>
        <taxon>Comamonadaceae</taxon>
        <taxon>Acidovorax</taxon>
    </lineage>
</organism>
<proteinExistence type="predicted"/>
<comment type="caution">
    <text evidence="1">The sequence shown here is derived from an EMBL/GenBank/DDBJ whole genome shotgun (WGS) entry which is preliminary data.</text>
</comment>
<dbReference type="PATRIC" id="fig|573060.9.peg.4901"/>
<evidence type="ECO:0000313" key="1">
    <source>
        <dbReference type="EMBL" id="EER62110.1"/>
    </source>
</evidence>
<reference evidence="1 2" key="1">
    <citation type="submission" date="2009-05" db="EMBL/GenBank/DDBJ databases">
        <title>The draft genome of Acidovorax delafieldii 2AN.</title>
        <authorList>
            <consortium name="US DOE Joint Genome Institute (JGI-PGF)"/>
            <person name="Lucas S."/>
            <person name="Copeland A."/>
            <person name="Lapidus A."/>
            <person name="Glavina del Rio T."/>
            <person name="Tice H."/>
            <person name="Bruce D."/>
            <person name="Goodwin L."/>
            <person name="Pitluck S."/>
            <person name="Larimer F."/>
            <person name="Land M.L."/>
            <person name="Hauser L."/>
            <person name="Shelobolina E.S."/>
            <person name="Picardal F."/>
            <person name="Roden E."/>
            <person name="Emerson D."/>
        </authorList>
    </citation>
    <scope>NUCLEOTIDE SEQUENCE [LARGE SCALE GENOMIC DNA]</scope>
    <source>
        <strain evidence="1 2">2AN</strain>
    </source>
</reference>